<name>A0A1H8P5H0_9FIRM</name>
<keyword evidence="6 8" id="KW-0472">Membrane</keyword>
<dbReference type="OrthoDB" id="1633656at2"/>
<dbReference type="EMBL" id="FODY01000001">
    <property type="protein sequence ID" value="SEO36928.1"/>
    <property type="molecule type" value="Genomic_DNA"/>
</dbReference>
<evidence type="ECO:0000256" key="2">
    <source>
        <dbReference type="ARBA" id="ARBA00022475"/>
    </source>
</evidence>
<organism evidence="10 11">
    <name type="scientific">Propionispora vibrioides</name>
    <dbReference type="NCBI Taxonomy" id="112903"/>
    <lineage>
        <taxon>Bacteria</taxon>
        <taxon>Bacillati</taxon>
        <taxon>Bacillota</taxon>
        <taxon>Negativicutes</taxon>
        <taxon>Selenomonadales</taxon>
        <taxon>Sporomusaceae</taxon>
        <taxon>Propionispora</taxon>
    </lineage>
</organism>
<protein>
    <submittedName>
        <fullName evidence="10">Cell division protein FtsQ</fullName>
    </submittedName>
</protein>
<evidence type="ECO:0000313" key="10">
    <source>
        <dbReference type="EMBL" id="SEO36928.1"/>
    </source>
</evidence>
<keyword evidence="4 8" id="KW-0812">Transmembrane</keyword>
<dbReference type="PANTHER" id="PTHR37820:SF1">
    <property type="entry name" value="CELL DIVISION PROTEIN FTSQ"/>
    <property type="match status" value="1"/>
</dbReference>
<dbReference type="AlphaFoldDB" id="A0A1H8P5H0"/>
<dbReference type="PANTHER" id="PTHR37820">
    <property type="entry name" value="CELL DIVISION PROTEIN DIVIB"/>
    <property type="match status" value="1"/>
</dbReference>
<dbReference type="InterPro" id="IPR034746">
    <property type="entry name" value="POTRA"/>
</dbReference>
<evidence type="ECO:0000256" key="5">
    <source>
        <dbReference type="ARBA" id="ARBA00022989"/>
    </source>
</evidence>
<dbReference type="Gene3D" id="3.10.20.310">
    <property type="entry name" value="membrane protein fhac"/>
    <property type="match status" value="1"/>
</dbReference>
<keyword evidence="2" id="KW-1003">Cell membrane</keyword>
<feature type="transmembrane region" description="Helical" evidence="8">
    <location>
        <begin position="21"/>
        <end position="40"/>
    </location>
</feature>
<keyword evidence="11" id="KW-1185">Reference proteome</keyword>
<dbReference type="InterPro" id="IPR013685">
    <property type="entry name" value="POTRA_FtsQ_type"/>
</dbReference>
<dbReference type="STRING" id="112903.SAMN04490178_101335"/>
<dbReference type="Proteomes" id="UP000198847">
    <property type="component" value="Unassembled WGS sequence"/>
</dbReference>
<dbReference type="Pfam" id="PF03799">
    <property type="entry name" value="FtsQ_DivIB_C"/>
    <property type="match status" value="1"/>
</dbReference>
<comment type="subcellular location">
    <subcellularLocation>
        <location evidence="1">Membrane</location>
    </subcellularLocation>
</comment>
<keyword evidence="5 8" id="KW-1133">Transmembrane helix</keyword>
<feature type="domain" description="POTRA" evidence="9">
    <location>
        <begin position="45"/>
        <end position="113"/>
    </location>
</feature>
<evidence type="ECO:0000313" key="11">
    <source>
        <dbReference type="Proteomes" id="UP000198847"/>
    </source>
</evidence>
<keyword evidence="3 10" id="KW-0132">Cell division</keyword>
<dbReference type="RefSeq" id="WP_091743647.1">
    <property type="nucleotide sequence ID" value="NZ_FODY01000001.1"/>
</dbReference>
<evidence type="ECO:0000256" key="1">
    <source>
        <dbReference type="ARBA" id="ARBA00004370"/>
    </source>
</evidence>
<evidence type="ECO:0000256" key="4">
    <source>
        <dbReference type="ARBA" id="ARBA00022692"/>
    </source>
</evidence>
<dbReference type="InterPro" id="IPR050487">
    <property type="entry name" value="FtsQ_DivIB"/>
</dbReference>
<evidence type="ECO:0000256" key="6">
    <source>
        <dbReference type="ARBA" id="ARBA00023136"/>
    </source>
</evidence>
<proteinExistence type="predicted"/>
<gene>
    <name evidence="10" type="ORF">SAMN04490178_101335</name>
</gene>
<dbReference type="InterPro" id="IPR005548">
    <property type="entry name" value="Cell_div_FtsQ/DivIB_C"/>
</dbReference>
<evidence type="ECO:0000256" key="7">
    <source>
        <dbReference type="ARBA" id="ARBA00023306"/>
    </source>
</evidence>
<reference evidence="10 11" key="1">
    <citation type="submission" date="2016-10" db="EMBL/GenBank/DDBJ databases">
        <authorList>
            <person name="de Groot N.N."/>
        </authorList>
    </citation>
    <scope>NUCLEOTIDE SEQUENCE [LARGE SCALE GENOMIC DNA]</scope>
    <source>
        <strain evidence="10 11">DSM 13305</strain>
    </source>
</reference>
<dbReference type="PROSITE" id="PS51779">
    <property type="entry name" value="POTRA"/>
    <property type="match status" value="1"/>
</dbReference>
<dbReference type="GO" id="GO:0051301">
    <property type="term" value="P:cell division"/>
    <property type="evidence" value="ECO:0007669"/>
    <property type="project" value="UniProtKB-KW"/>
</dbReference>
<sequence length="250" mass="28145">MLKSDRPNRRQPLDQRLLPPKIFAVLLLLFACLLAGYLLINSSLFAIGTVVVEGNKYMSVEDVHRVANIPERLNIFRLDIDEIKHRLTKDLRVAEVAVTRRYPSTIVISIKESQPLAYVAGSYGFFELDKQGMILAVYKNVKQLNVPLITGPKLDNGYVGDKVNEPLIQSVLVYLAALDEKTLNQLSEINIQASGQMTAYTLSSVHIRLGNGDRLPEKAKLTNDILQDVKDAKSIEYIDLTYASPFIRFR</sequence>
<accession>A0A1H8P5H0</accession>
<dbReference type="Pfam" id="PF08478">
    <property type="entry name" value="POTRA_1"/>
    <property type="match status" value="1"/>
</dbReference>
<evidence type="ECO:0000256" key="3">
    <source>
        <dbReference type="ARBA" id="ARBA00022618"/>
    </source>
</evidence>
<dbReference type="GO" id="GO:0005886">
    <property type="term" value="C:plasma membrane"/>
    <property type="evidence" value="ECO:0007669"/>
    <property type="project" value="TreeGrafter"/>
</dbReference>
<dbReference type="PROSITE" id="PS51257">
    <property type="entry name" value="PROKAR_LIPOPROTEIN"/>
    <property type="match status" value="1"/>
</dbReference>
<evidence type="ECO:0000259" key="9">
    <source>
        <dbReference type="PROSITE" id="PS51779"/>
    </source>
</evidence>
<keyword evidence="7" id="KW-0131">Cell cycle</keyword>
<evidence type="ECO:0000256" key="8">
    <source>
        <dbReference type="SAM" id="Phobius"/>
    </source>
</evidence>